<keyword evidence="2" id="KW-1185">Reference proteome</keyword>
<dbReference type="GO" id="GO:0006096">
    <property type="term" value="P:glycolytic process"/>
    <property type="evidence" value="ECO:0007669"/>
    <property type="project" value="InterPro"/>
</dbReference>
<dbReference type="Gene3D" id="3.40.50.10490">
    <property type="entry name" value="Glucose-6-phosphate isomerase like protein, domain 1"/>
    <property type="match status" value="1"/>
</dbReference>
<dbReference type="InterPro" id="IPR001672">
    <property type="entry name" value="G6P_Isomerase"/>
</dbReference>
<reference evidence="1" key="1">
    <citation type="submission" date="2023-03" db="EMBL/GenBank/DDBJ databases">
        <title>Actinoallomurus iriomotensis NBRC 103684.</title>
        <authorList>
            <person name="Ichikawa N."/>
            <person name="Sato H."/>
            <person name="Tonouchi N."/>
        </authorList>
    </citation>
    <scope>NUCLEOTIDE SEQUENCE</scope>
    <source>
        <strain evidence="1">NBRC 103684</strain>
    </source>
</reference>
<dbReference type="EMBL" id="BSTK01000025">
    <property type="protein sequence ID" value="GLY92117.1"/>
    <property type="molecule type" value="Genomic_DNA"/>
</dbReference>
<evidence type="ECO:0000313" key="1">
    <source>
        <dbReference type="EMBL" id="GLY92117.1"/>
    </source>
</evidence>
<dbReference type="Proteomes" id="UP001165074">
    <property type="component" value="Unassembled WGS sequence"/>
</dbReference>
<gene>
    <name evidence="1" type="primary">pgi</name>
    <name evidence="1" type="ORF">Airi02_100450</name>
</gene>
<dbReference type="AlphaFoldDB" id="A0A9W6SFV6"/>
<sequence>MTLRVTGGGVSVTVQGDAVGESDGVLERLAADGVPAALMAGNANLWGPEATDEAAGRLGWVHAPERSRRLLPRLDELTERFAGLDHVVLAGTGGACLAAEVIARGQGADLTLLDTVDPHQVRRAARGPLDRTLLVVSGAETVETDAVRRVFERAFRDAGIDPAGRIVVVGPPGSPLDAPGHTFVAADPEVAGCFGSLSAYGLVPAALCGADVRRLLDEAEALVPSLLLGYDNPGLVLGAALGTAPANGRDRLLIADDGSGPLGLDRWIEQLVAESTGKDGRGLVPVVVEGPGAPGFGATRDVRRLVLGDPADGTGLAVSGPLGALFLLWEYAAAVACRVMGVSPFDRPAISESEEALSGLLRGAEDGTPPVVIGCEPVLVDGEVEVHATGDMLEGAKDLRDVLDAFTHAVPADGYVAVMAYLDAADDTTGLRPPLARRAAHERDAQAAFGLAPRLLHSTGQVYKDGPRTGVFLQITGAVTADVDVPGRPYSLGTLQRAQAFADLRALRTRGHTVVRLHLRDRAAGLARLEAALSG</sequence>
<dbReference type="GO" id="GO:0006094">
    <property type="term" value="P:gluconeogenesis"/>
    <property type="evidence" value="ECO:0007669"/>
    <property type="project" value="InterPro"/>
</dbReference>
<proteinExistence type="predicted"/>
<dbReference type="PROSITE" id="PS51463">
    <property type="entry name" value="P_GLUCOSE_ISOMERASE_3"/>
    <property type="match status" value="1"/>
</dbReference>
<dbReference type="GO" id="GO:0004347">
    <property type="term" value="F:glucose-6-phosphate isomerase activity"/>
    <property type="evidence" value="ECO:0007669"/>
    <property type="project" value="InterPro"/>
</dbReference>
<dbReference type="SUPFAM" id="SSF53697">
    <property type="entry name" value="SIS domain"/>
    <property type="match status" value="1"/>
</dbReference>
<organism evidence="1 2">
    <name type="scientific">Actinoallomurus iriomotensis</name>
    <dbReference type="NCBI Taxonomy" id="478107"/>
    <lineage>
        <taxon>Bacteria</taxon>
        <taxon>Bacillati</taxon>
        <taxon>Actinomycetota</taxon>
        <taxon>Actinomycetes</taxon>
        <taxon>Streptosporangiales</taxon>
        <taxon>Thermomonosporaceae</taxon>
        <taxon>Actinoallomurus</taxon>
    </lineage>
</organism>
<dbReference type="GO" id="GO:0097367">
    <property type="term" value="F:carbohydrate derivative binding"/>
    <property type="evidence" value="ECO:0007669"/>
    <property type="project" value="InterPro"/>
</dbReference>
<accession>A0A9W6SFV6</accession>
<protein>
    <submittedName>
        <fullName evidence="1">Glucose-6-phosphate isomerase</fullName>
    </submittedName>
</protein>
<dbReference type="InterPro" id="IPR046348">
    <property type="entry name" value="SIS_dom_sf"/>
</dbReference>
<comment type="caution">
    <text evidence="1">The sequence shown here is derived from an EMBL/GenBank/DDBJ whole genome shotgun (WGS) entry which is preliminary data.</text>
</comment>
<keyword evidence="1" id="KW-0413">Isomerase</keyword>
<name>A0A9W6SFV6_9ACTN</name>
<evidence type="ECO:0000313" key="2">
    <source>
        <dbReference type="Proteomes" id="UP001165074"/>
    </source>
</evidence>
<dbReference type="RefSeq" id="WP_285584114.1">
    <property type="nucleotide sequence ID" value="NZ_BSTK01000025.1"/>
</dbReference>